<reference evidence="2" key="1">
    <citation type="submission" date="2021-02" db="EMBL/GenBank/DDBJ databases">
        <authorList>
            <person name="Nowell W R."/>
        </authorList>
    </citation>
    <scope>NUCLEOTIDE SEQUENCE</scope>
</reference>
<protein>
    <submittedName>
        <fullName evidence="2">Uncharacterized protein</fullName>
    </submittedName>
</protein>
<organism evidence="2 3">
    <name type="scientific">Didymodactylos carnosus</name>
    <dbReference type="NCBI Taxonomy" id="1234261"/>
    <lineage>
        <taxon>Eukaryota</taxon>
        <taxon>Metazoa</taxon>
        <taxon>Spiralia</taxon>
        <taxon>Gnathifera</taxon>
        <taxon>Rotifera</taxon>
        <taxon>Eurotatoria</taxon>
        <taxon>Bdelloidea</taxon>
        <taxon>Philodinida</taxon>
        <taxon>Philodinidae</taxon>
        <taxon>Didymodactylos</taxon>
    </lineage>
</organism>
<name>A0A8S2XAJ7_9BILA</name>
<dbReference type="EMBL" id="CAJOBA010090586">
    <property type="protein sequence ID" value="CAF4482801.1"/>
    <property type="molecule type" value="Genomic_DNA"/>
</dbReference>
<feature type="non-terminal residue" evidence="2">
    <location>
        <position position="1"/>
    </location>
</feature>
<sequence>AEERKAQEIAAMKEEAGQRVRNSAVRAAEQSTEKLAARWKELAEALKLNEEGLKLYRKGKLNAAASQIESALDKYEEAVVKFNAAAKTKALDIIFNSFIMVIAAFIEQEAFDEAQKAIDYAKGHFPNKTDAFTEAKRMIVDNDYSTNYEDRYLVQLNQDLIENNIMEHSEGY</sequence>
<evidence type="ECO:0000313" key="1">
    <source>
        <dbReference type="EMBL" id="CAF1643573.1"/>
    </source>
</evidence>
<proteinExistence type="predicted"/>
<dbReference type="Proteomes" id="UP000677228">
    <property type="component" value="Unassembled WGS sequence"/>
</dbReference>
<evidence type="ECO:0000313" key="3">
    <source>
        <dbReference type="Proteomes" id="UP000682733"/>
    </source>
</evidence>
<comment type="caution">
    <text evidence="2">The sequence shown here is derived from an EMBL/GenBank/DDBJ whole genome shotgun (WGS) entry which is preliminary data.</text>
</comment>
<dbReference type="Proteomes" id="UP000682733">
    <property type="component" value="Unassembled WGS sequence"/>
</dbReference>
<dbReference type="EMBL" id="CAJNOK010063336">
    <property type="protein sequence ID" value="CAF1643573.1"/>
    <property type="molecule type" value="Genomic_DNA"/>
</dbReference>
<accession>A0A8S2XAJ7</accession>
<dbReference type="AlphaFoldDB" id="A0A8S2XAJ7"/>
<gene>
    <name evidence="1" type="ORF">OVA965_LOCUS44427</name>
    <name evidence="2" type="ORF">TMI583_LOCUS47218</name>
</gene>
<evidence type="ECO:0000313" key="2">
    <source>
        <dbReference type="EMBL" id="CAF4482801.1"/>
    </source>
</evidence>